<keyword evidence="9" id="KW-0067">ATP-binding</keyword>
<feature type="coiled-coil region" evidence="14">
    <location>
        <begin position="286"/>
        <end position="320"/>
    </location>
</feature>
<dbReference type="InterPro" id="IPR005700">
    <property type="entry name" value="EPS_ExoP-like"/>
</dbReference>
<dbReference type="eggNOG" id="COG0489">
    <property type="taxonomic scope" value="Bacteria"/>
</dbReference>
<evidence type="ECO:0000256" key="4">
    <source>
        <dbReference type="ARBA" id="ARBA00022519"/>
    </source>
</evidence>
<evidence type="ECO:0000313" key="20">
    <source>
        <dbReference type="Proteomes" id="UP001141992"/>
    </source>
</evidence>
<evidence type="ECO:0000259" key="16">
    <source>
        <dbReference type="Pfam" id="PF02706"/>
    </source>
</evidence>
<dbReference type="InterPro" id="IPR005702">
    <property type="entry name" value="Wzc-like_C"/>
</dbReference>
<dbReference type="NCBIfam" id="TIGR01005">
    <property type="entry name" value="eps_transp_fam"/>
    <property type="match status" value="1"/>
</dbReference>
<keyword evidence="6 15" id="KW-0812">Transmembrane</keyword>
<dbReference type="AlphaFoldDB" id="A0A0D6I9V6"/>
<name>A0A0D6I9V6_ALCXX</name>
<comment type="similarity">
    <text evidence="2">Belongs to the etk/wzc family.</text>
</comment>
<feature type="transmembrane region" description="Helical" evidence="15">
    <location>
        <begin position="33"/>
        <end position="52"/>
    </location>
</feature>
<evidence type="ECO:0000313" key="19">
    <source>
        <dbReference type="EMBL" id="MCZ8404986.1"/>
    </source>
</evidence>
<keyword evidence="14" id="KW-0175">Coiled coil</keyword>
<evidence type="ECO:0000256" key="15">
    <source>
        <dbReference type="SAM" id="Phobius"/>
    </source>
</evidence>
<feature type="domain" description="AAA" evidence="17">
    <location>
        <begin position="559"/>
        <end position="687"/>
    </location>
</feature>
<keyword evidence="5" id="KW-0808">Transferase</keyword>
<dbReference type="Pfam" id="PF13614">
    <property type="entry name" value="AAA_31"/>
    <property type="match status" value="1"/>
</dbReference>
<evidence type="ECO:0000256" key="11">
    <source>
        <dbReference type="ARBA" id="ARBA00023136"/>
    </source>
</evidence>
<dbReference type="Proteomes" id="UP001141992">
    <property type="component" value="Unassembled WGS sequence"/>
</dbReference>
<feature type="domain" description="Polysaccharide chain length determinant N-terminal" evidence="16">
    <location>
        <begin position="25"/>
        <end position="110"/>
    </location>
</feature>
<evidence type="ECO:0000256" key="12">
    <source>
        <dbReference type="ARBA" id="ARBA00023137"/>
    </source>
</evidence>
<keyword evidence="7" id="KW-0547">Nucleotide-binding</keyword>
<accession>A0A0D6I9V6</accession>
<comment type="catalytic activity">
    <reaction evidence="13">
        <text>L-tyrosyl-[protein] + ATP = O-phospho-L-tyrosyl-[protein] + ADP + H(+)</text>
        <dbReference type="Rhea" id="RHEA:10596"/>
        <dbReference type="Rhea" id="RHEA-COMP:10136"/>
        <dbReference type="Rhea" id="RHEA-COMP:20101"/>
        <dbReference type="ChEBI" id="CHEBI:15378"/>
        <dbReference type="ChEBI" id="CHEBI:30616"/>
        <dbReference type="ChEBI" id="CHEBI:46858"/>
        <dbReference type="ChEBI" id="CHEBI:61978"/>
        <dbReference type="ChEBI" id="CHEBI:456216"/>
    </reaction>
</comment>
<feature type="domain" description="Tyrosine-protein kinase G-rich" evidence="18">
    <location>
        <begin position="391"/>
        <end position="472"/>
    </location>
</feature>
<dbReference type="PANTHER" id="PTHR32309:SF32">
    <property type="entry name" value="TYROSINE-PROTEIN KINASE ETK-RELATED"/>
    <property type="match status" value="1"/>
</dbReference>
<organism evidence="19 20">
    <name type="scientific">Alcaligenes xylosoxydans xylosoxydans</name>
    <name type="common">Achromobacter xylosoxidans</name>
    <dbReference type="NCBI Taxonomy" id="85698"/>
    <lineage>
        <taxon>Bacteria</taxon>
        <taxon>Pseudomonadati</taxon>
        <taxon>Pseudomonadota</taxon>
        <taxon>Betaproteobacteria</taxon>
        <taxon>Burkholderiales</taxon>
        <taxon>Alcaligenaceae</taxon>
        <taxon>Achromobacter</taxon>
    </lineage>
</organism>
<evidence type="ECO:0000256" key="8">
    <source>
        <dbReference type="ARBA" id="ARBA00022777"/>
    </source>
</evidence>
<dbReference type="InterPro" id="IPR027417">
    <property type="entry name" value="P-loop_NTPase"/>
</dbReference>
<gene>
    <name evidence="19" type="ORF">O9570_26265</name>
</gene>
<keyword evidence="12" id="KW-0829">Tyrosine-protein kinase</keyword>
<dbReference type="Gene3D" id="3.40.50.300">
    <property type="entry name" value="P-loop containing nucleotide triphosphate hydrolases"/>
    <property type="match status" value="1"/>
</dbReference>
<evidence type="ECO:0000256" key="14">
    <source>
        <dbReference type="SAM" id="Coils"/>
    </source>
</evidence>
<protein>
    <submittedName>
        <fullName evidence="19">Wzz/FepE/Etk N-terminal domain-containing protein</fullName>
    </submittedName>
</protein>
<keyword evidence="3" id="KW-1003">Cell membrane</keyword>
<evidence type="ECO:0000256" key="13">
    <source>
        <dbReference type="ARBA" id="ARBA00053015"/>
    </source>
</evidence>
<dbReference type="eggNOG" id="COG3206">
    <property type="taxonomic scope" value="Bacteria"/>
</dbReference>
<dbReference type="GO" id="GO:0005886">
    <property type="term" value="C:plasma membrane"/>
    <property type="evidence" value="ECO:0007669"/>
    <property type="project" value="UniProtKB-SubCell"/>
</dbReference>
<evidence type="ECO:0000259" key="18">
    <source>
        <dbReference type="Pfam" id="PF13807"/>
    </source>
</evidence>
<dbReference type="SUPFAM" id="SSF52540">
    <property type="entry name" value="P-loop containing nucleoside triphosphate hydrolases"/>
    <property type="match status" value="1"/>
</dbReference>
<keyword evidence="8" id="KW-0418">Kinase</keyword>
<comment type="caution">
    <text evidence="19">The sequence shown here is derived from an EMBL/GenBank/DDBJ whole genome shotgun (WGS) entry which is preliminary data.</text>
</comment>
<evidence type="ECO:0000256" key="7">
    <source>
        <dbReference type="ARBA" id="ARBA00022741"/>
    </source>
</evidence>
<evidence type="ECO:0000256" key="6">
    <source>
        <dbReference type="ARBA" id="ARBA00022692"/>
    </source>
</evidence>
<proteinExistence type="inferred from homology"/>
<dbReference type="Pfam" id="PF13807">
    <property type="entry name" value="GNVR"/>
    <property type="match status" value="1"/>
</dbReference>
<dbReference type="KEGG" id="axx:ERS451415_04353"/>
<dbReference type="CDD" id="cd05387">
    <property type="entry name" value="BY-kinase"/>
    <property type="match status" value="1"/>
</dbReference>
<evidence type="ECO:0000256" key="3">
    <source>
        <dbReference type="ARBA" id="ARBA00022475"/>
    </source>
</evidence>
<dbReference type="GO" id="GO:0004713">
    <property type="term" value="F:protein tyrosine kinase activity"/>
    <property type="evidence" value="ECO:0007669"/>
    <property type="project" value="TreeGrafter"/>
</dbReference>
<dbReference type="InterPro" id="IPR032807">
    <property type="entry name" value="GNVR"/>
</dbReference>
<dbReference type="InterPro" id="IPR050445">
    <property type="entry name" value="Bact_polysacc_biosynth/exp"/>
</dbReference>
<keyword evidence="10 15" id="KW-1133">Transmembrane helix</keyword>
<dbReference type="Pfam" id="PF02706">
    <property type="entry name" value="Wzz"/>
    <property type="match status" value="1"/>
</dbReference>
<evidence type="ECO:0000256" key="9">
    <source>
        <dbReference type="ARBA" id="ARBA00022840"/>
    </source>
</evidence>
<sequence length="753" mass="82187">MSLPIESFEPSVPARQQETPLSSHVDAIFSNRWLIIAITLIALLGAVTYVMVTPSVYSADIIVQVEEEMPQGQSRSLLGDVSAIFDTKAETSGEMEVLRSRMVVGPAVDKFMLYIHAKPRYFPVVGEWLARRYESLPYPSGLPRGGYAWGGETIQVSQLDVPNEWLGKPFRITTLGEGAYTLSDKITGATFKGTVGKPEHFLLPGGGALDVHIDALSGRPGTEFTVSRTSRLAAIEDVQSRLGIFERGRTSGVIGVTLEGNDPALTTAVLNQIGQEYVQQNVNRKSAQAEKSLAFLDEQLPQLKRELDAAETKYNSLRNKRGTIDLSEEAKLILAQSVDAQTKVMELRARRQDMITRFAPTHPSIIAIDRQIASLTGDVNRIGNNIKQLPDLEQDVVRLVRDVRVNTELYTGLLNNAQQLRLIRAGKVGNVRILDAAVQPDKPVRPKAAIIIAVATAIGLIFGLLCAFVRNALFGGLSEPDDVERYTGLPVLAAIPHSDLQDKLWRRSRRKNATVPALLAQSQSTAPPIESLRSFRNVLQASLQQSTNNMVMFTGPVAGVGKSFLSANFAFIQGGVGKRVLLIDADFRKGQLNRYFGVPKEDGLFEVLSGTLPLERVRKHSVSEGVDFIATGAVSFDPSELLASPIFGQTLRELASQYDMVILDTAPVLSSPDAAVVGTHAAAVMVVVRSGMNTVGEIRETAKRLIQAGAPVDGVLFNGLKLMPERFGFRSKYGGYRYSRAAYYGDFKQNGPK</sequence>
<dbReference type="Pfam" id="PF23607">
    <property type="entry name" value="WZC_N"/>
    <property type="match status" value="1"/>
</dbReference>
<reference evidence="19" key="1">
    <citation type="submission" date="2022-12" db="EMBL/GenBank/DDBJ databases">
        <authorList>
            <person name="Voronina O.L."/>
            <person name="Kunda M.S."/>
            <person name="Ryzhova N."/>
            <person name="Aksenova E.I."/>
        </authorList>
    </citation>
    <scope>NUCLEOTIDE SEQUENCE</scope>
    <source>
        <strain evidence="19">SCCH136:Ach223948</strain>
    </source>
</reference>
<evidence type="ECO:0000256" key="1">
    <source>
        <dbReference type="ARBA" id="ARBA00004429"/>
    </source>
</evidence>
<dbReference type="EMBL" id="JAPZVI010000032">
    <property type="protein sequence ID" value="MCZ8404986.1"/>
    <property type="molecule type" value="Genomic_DNA"/>
</dbReference>
<evidence type="ECO:0000256" key="5">
    <source>
        <dbReference type="ARBA" id="ARBA00022679"/>
    </source>
</evidence>
<dbReference type="InterPro" id="IPR003856">
    <property type="entry name" value="LPS_length_determ_N"/>
</dbReference>
<keyword evidence="4" id="KW-0997">Cell inner membrane</keyword>
<keyword evidence="11 15" id="KW-0472">Membrane</keyword>
<dbReference type="PANTHER" id="PTHR32309">
    <property type="entry name" value="TYROSINE-PROTEIN KINASE"/>
    <property type="match status" value="1"/>
</dbReference>
<feature type="transmembrane region" description="Helical" evidence="15">
    <location>
        <begin position="448"/>
        <end position="469"/>
    </location>
</feature>
<evidence type="ECO:0000259" key="17">
    <source>
        <dbReference type="Pfam" id="PF13614"/>
    </source>
</evidence>
<dbReference type="RefSeq" id="WP_020928826.1">
    <property type="nucleotide sequence ID" value="NZ_CAXONT010000017.1"/>
</dbReference>
<dbReference type="InterPro" id="IPR025669">
    <property type="entry name" value="AAA_dom"/>
</dbReference>
<comment type="subcellular location">
    <subcellularLocation>
        <location evidence="1">Cell inner membrane</location>
        <topology evidence="1">Multi-pass membrane protein</topology>
    </subcellularLocation>
</comment>
<evidence type="ECO:0000256" key="2">
    <source>
        <dbReference type="ARBA" id="ARBA00008883"/>
    </source>
</evidence>
<evidence type="ECO:0000256" key="10">
    <source>
        <dbReference type="ARBA" id="ARBA00022989"/>
    </source>
</evidence>